<evidence type="ECO:0000256" key="5">
    <source>
        <dbReference type="PROSITE-ProRule" id="PRU00169"/>
    </source>
</evidence>
<dbReference type="GO" id="GO:0006355">
    <property type="term" value="P:regulation of DNA-templated transcription"/>
    <property type="evidence" value="ECO:0007669"/>
    <property type="project" value="InterPro"/>
</dbReference>
<dbReference type="PANTHER" id="PTHR32071">
    <property type="entry name" value="TRANSCRIPTIONAL REGULATORY PROTEIN"/>
    <property type="match status" value="1"/>
</dbReference>
<dbReference type="PROSITE" id="PS50110">
    <property type="entry name" value="RESPONSE_REGULATORY"/>
    <property type="match status" value="1"/>
</dbReference>
<evidence type="ECO:0000256" key="2">
    <source>
        <dbReference type="ARBA" id="ARBA00022840"/>
    </source>
</evidence>
<dbReference type="InterPro" id="IPR003593">
    <property type="entry name" value="AAA+_ATPase"/>
</dbReference>
<dbReference type="InterPro" id="IPR009057">
    <property type="entry name" value="Homeodomain-like_sf"/>
</dbReference>
<proteinExistence type="predicted"/>
<reference evidence="8 9" key="1">
    <citation type="submission" date="2018-05" db="EMBL/GenBank/DDBJ databases">
        <title>Chitinophaga sp. K3CV102501T nov., isolated from isolated from a monsoon evergreen broad-leaved forest soil.</title>
        <authorList>
            <person name="Lv Y."/>
        </authorList>
    </citation>
    <scope>NUCLEOTIDE SEQUENCE [LARGE SCALE GENOMIC DNA]</scope>
    <source>
        <strain evidence="8 9">GDMCC 1.1325</strain>
    </source>
</reference>
<dbReference type="InterPro" id="IPR011006">
    <property type="entry name" value="CheY-like_superfamily"/>
</dbReference>
<evidence type="ECO:0000259" key="6">
    <source>
        <dbReference type="PROSITE" id="PS50045"/>
    </source>
</evidence>
<dbReference type="Proteomes" id="UP000253410">
    <property type="component" value="Unassembled WGS sequence"/>
</dbReference>
<keyword evidence="2" id="KW-0067">ATP-binding</keyword>
<keyword evidence="1" id="KW-0547">Nucleotide-binding</keyword>
<dbReference type="AlphaFoldDB" id="A0A365XUZ1"/>
<accession>A0A365XUZ1</accession>
<dbReference type="EMBL" id="QFFJ01000002">
    <property type="protein sequence ID" value="RBL89938.1"/>
    <property type="molecule type" value="Genomic_DNA"/>
</dbReference>
<evidence type="ECO:0000256" key="4">
    <source>
        <dbReference type="ARBA" id="ARBA00023163"/>
    </source>
</evidence>
<dbReference type="Gene3D" id="1.10.8.60">
    <property type="match status" value="1"/>
</dbReference>
<feature type="domain" description="Sigma-54 factor interaction" evidence="6">
    <location>
        <begin position="145"/>
        <end position="374"/>
    </location>
</feature>
<dbReference type="PRINTS" id="PR01590">
    <property type="entry name" value="HTHFIS"/>
</dbReference>
<keyword evidence="5" id="KW-0597">Phosphoprotein</keyword>
<feature type="domain" description="Response regulatory" evidence="7">
    <location>
        <begin position="5"/>
        <end position="119"/>
    </location>
</feature>
<dbReference type="Pfam" id="PF25601">
    <property type="entry name" value="AAA_lid_14"/>
    <property type="match status" value="1"/>
</dbReference>
<evidence type="ECO:0000313" key="9">
    <source>
        <dbReference type="Proteomes" id="UP000253410"/>
    </source>
</evidence>
<dbReference type="InterPro" id="IPR058031">
    <property type="entry name" value="AAA_lid_NorR"/>
</dbReference>
<dbReference type="GO" id="GO:0043565">
    <property type="term" value="F:sequence-specific DNA binding"/>
    <property type="evidence" value="ECO:0007669"/>
    <property type="project" value="InterPro"/>
</dbReference>
<dbReference type="InterPro" id="IPR025662">
    <property type="entry name" value="Sigma_54_int_dom_ATP-bd_1"/>
</dbReference>
<feature type="modified residue" description="4-aspartylphosphate" evidence="5">
    <location>
        <position position="54"/>
    </location>
</feature>
<dbReference type="Gene3D" id="1.10.10.60">
    <property type="entry name" value="Homeodomain-like"/>
    <property type="match status" value="1"/>
</dbReference>
<evidence type="ECO:0000313" key="8">
    <source>
        <dbReference type="EMBL" id="RBL89938.1"/>
    </source>
</evidence>
<dbReference type="Gene3D" id="3.40.50.2300">
    <property type="match status" value="1"/>
</dbReference>
<dbReference type="GO" id="GO:0000160">
    <property type="term" value="P:phosphorelay signal transduction system"/>
    <property type="evidence" value="ECO:0007669"/>
    <property type="project" value="InterPro"/>
</dbReference>
<dbReference type="Pfam" id="PF02954">
    <property type="entry name" value="HTH_8"/>
    <property type="match status" value="1"/>
</dbReference>
<protein>
    <submittedName>
        <fullName evidence="8">Sigma-54-dependent Fis family transcriptional regulator</fullName>
    </submittedName>
</protein>
<dbReference type="PANTHER" id="PTHR32071:SF121">
    <property type="entry name" value="SIGMA L-DEPENDENT TRANSCRIPTIONAL REGULATOR YQIR-RELATED"/>
    <property type="match status" value="1"/>
</dbReference>
<organism evidence="8 9">
    <name type="scientific">Chitinophaga flava</name>
    <dbReference type="NCBI Taxonomy" id="2259036"/>
    <lineage>
        <taxon>Bacteria</taxon>
        <taxon>Pseudomonadati</taxon>
        <taxon>Bacteroidota</taxon>
        <taxon>Chitinophagia</taxon>
        <taxon>Chitinophagales</taxon>
        <taxon>Chitinophagaceae</taxon>
        <taxon>Chitinophaga</taxon>
    </lineage>
</organism>
<dbReference type="InterPro" id="IPR001789">
    <property type="entry name" value="Sig_transdc_resp-reg_receiver"/>
</dbReference>
<dbReference type="Pfam" id="PF00158">
    <property type="entry name" value="Sigma54_activat"/>
    <property type="match status" value="1"/>
</dbReference>
<dbReference type="InterPro" id="IPR002078">
    <property type="entry name" value="Sigma_54_int"/>
</dbReference>
<evidence type="ECO:0000256" key="1">
    <source>
        <dbReference type="ARBA" id="ARBA00022741"/>
    </source>
</evidence>
<dbReference type="InterPro" id="IPR002197">
    <property type="entry name" value="HTH_Fis"/>
</dbReference>
<evidence type="ECO:0000259" key="7">
    <source>
        <dbReference type="PROSITE" id="PS50110"/>
    </source>
</evidence>
<dbReference type="GO" id="GO:0005524">
    <property type="term" value="F:ATP binding"/>
    <property type="evidence" value="ECO:0007669"/>
    <property type="project" value="UniProtKB-KW"/>
</dbReference>
<dbReference type="PROSITE" id="PS00675">
    <property type="entry name" value="SIGMA54_INTERACT_1"/>
    <property type="match status" value="1"/>
</dbReference>
<dbReference type="CDD" id="cd00009">
    <property type="entry name" value="AAA"/>
    <property type="match status" value="1"/>
</dbReference>
<keyword evidence="3" id="KW-0805">Transcription regulation</keyword>
<keyword evidence="9" id="KW-1185">Reference proteome</keyword>
<sequence>MTTGTILVVEDEEKLRHLLKRIIVLEGFAVHECSSMKTARRILETTPVDVILSDVMLPDGNGIDLVSHVQERGLQAATILLTAYGNIPDSVRAIKQGAFDYITKGNDNARIIPLLYRALEKVALQRRVLQLEARVGNRYAAFNDILGAAAGIREAKQLAAQAAPSGIPVLLLGETGTGKEMFAQAIHHASTRSEKEFIAINCSAIGKDILESELFGYKAGAFTGASRNKRGLMEEADQGTLFLDEIGEMPLDLQAKLLRVLETSSFIKVGDTRETKVDIRIIAATNRDLVKEIAAGRFREDLYYRLNVFAITLPALRERKEDIPLFAAYFMHLFAGKSGRQVNSMNSEFITQLTMHDWRGNIRELKNVIERAVIVASGTELTPDTLPLDIRLHRSPVHQPGAFDLATMEKQHIQWVVRYAAGNKSKAARLLNIGLSTLYRKMEEYSLSF</sequence>
<dbReference type="SUPFAM" id="SSF52540">
    <property type="entry name" value="P-loop containing nucleoside triphosphate hydrolases"/>
    <property type="match status" value="1"/>
</dbReference>
<dbReference type="SUPFAM" id="SSF52172">
    <property type="entry name" value="CheY-like"/>
    <property type="match status" value="1"/>
</dbReference>
<dbReference type="SMART" id="SM00448">
    <property type="entry name" value="REC"/>
    <property type="match status" value="1"/>
</dbReference>
<dbReference type="PROSITE" id="PS50045">
    <property type="entry name" value="SIGMA54_INTERACT_4"/>
    <property type="match status" value="1"/>
</dbReference>
<dbReference type="InterPro" id="IPR027417">
    <property type="entry name" value="P-loop_NTPase"/>
</dbReference>
<gene>
    <name evidence="8" type="ORF">DF182_26035</name>
</gene>
<keyword evidence="4" id="KW-0804">Transcription</keyword>
<evidence type="ECO:0000256" key="3">
    <source>
        <dbReference type="ARBA" id="ARBA00023015"/>
    </source>
</evidence>
<comment type="caution">
    <text evidence="8">The sequence shown here is derived from an EMBL/GenBank/DDBJ whole genome shotgun (WGS) entry which is preliminary data.</text>
</comment>
<dbReference type="OrthoDB" id="9767106at2"/>
<dbReference type="Gene3D" id="3.40.50.300">
    <property type="entry name" value="P-loop containing nucleotide triphosphate hydrolases"/>
    <property type="match status" value="1"/>
</dbReference>
<dbReference type="FunFam" id="3.40.50.300:FF:000006">
    <property type="entry name" value="DNA-binding transcriptional regulator NtrC"/>
    <property type="match status" value="1"/>
</dbReference>
<dbReference type="RefSeq" id="WP_113618688.1">
    <property type="nucleotide sequence ID" value="NZ_QFFJ01000002.1"/>
</dbReference>
<dbReference type="SUPFAM" id="SSF46689">
    <property type="entry name" value="Homeodomain-like"/>
    <property type="match status" value="1"/>
</dbReference>
<dbReference type="Pfam" id="PF00072">
    <property type="entry name" value="Response_reg"/>
    <property type="match status" value="1"/>
</dbReference>
<dbReference type="SMART" id="SM00382">
    <property type="entry name" value="AAA"/>
    <property type="match status" value="1"/>
</dbReference>
<name>A0A365XUZ1_9BACT</name>